<gene>
    <name evidence="1" type="primary">Acey_s0022.g470</name>
    <name evidence="1" type="ORF">Y032_0022g470</name>
</gene>
<proteinExistence type="predicted"/>
<evidence type="ECO:0000313" key="1">
    <source>
        <dbReference type="EMBL" id="EYC20142.1"/>
    </source>
</evidence>
<name>A0A016UZD8_9BILA</name>
<reference evidence="2" key="1">
    <citation type="journal article" date="2015" name="Nat. Genet.">
        <title>The genome and transcriptome of the zoonotic hookworm Ancylostoma ceylanicum identify infection-specific gene families.</title>
        <authorList>
            <person name="Schwarz E.M."/>
            <person name="Hu Y."/>
            <person name="Antoshechkin I."/>
            <person name="Miller M.M."/>
            <person name="Sternberg P.W."/>
            <person name="Aroian R.V."/>
        </authorList>
    </citation>
    <scope>NUCLEOTIDE SEQUENCE</scope>
    <source>
        <strain evidence="2">HY135</strain>
    </source>
</reference>
<dbReference type="Proteomes" id="UP000024635">
    <property type="component" value="Unassembled WGS sequence"/>
</dbReference>
<sequence length="108" mass="12106">MAFGGLLDGFLAEKSFDQPRRGRHVRMEVNPRRSFTGSESDKLTVKKLSTVSMPLPKYSWPMMVARGTLNLIFGTRVPGVGQQQSFWKTSTEPALGWYDDEGFSRGCS</sequence>
<organism evidence="1 2">
    <name type="scientific">Ancylostoma ceylanicum</name>
    <dbReference type="NCBI Taxonomy" id="53326"/>
    <lineage>
        <taxon>Eukaryota</taxon>
        <taxon>Metazoa</taxon>
        <taxon>Ecdysozoa</taxon>
        <taxon>Nematoda</taxon>
        <taxon>Chromadorea</taxon>
        <taxon>Rhabditida</taxon>
        <taxon>Rhabditina</taxon>
        <taxon>Rhabditomorpha</taxon>
        <taxon>Strongyloidea</taxon>
        <taxon>Ancylostomatidae</taxon>
        <taxon>Ancylostomatinae</taxon>
        <taxon>Ancylostoma</taxon>
    </lineage>
</organism>
<dbReference type="EMBL" id="JARK01001358">
    <property type="protein sequence ID" value="EYC20142.1"/>
    <property type="molecule type" value="Genomic_DNA"/>
</dbReference>
<keyword evidence="2" id="KW-1185">Reference proteome</keyword>
<dbReference type="AlphaFoldDB" id="A0A016UZD8"/>
<dbReference type="OrthoDB" id="5831303at2759"/>
<protein>
    <submittedName>
        <fullName evidence="1">Uncharacterized protein</fullName>
    </submittedName>
</protein>
<comment type="caution">
    <text evidence="1">The sequence shown here is derived from an EMBL/GenBank/DDBJ whole genome shotgun (WGS) entry which is preliminary data.</text>
</comment>
<accession>A0A016UZD8</accession>
<evidence type="ECO:0000313" key="2">
    <source>
        <dbReference type="Proteomes" id="UP000024635"/>
    </source>
</evidence>